<evidence type="ECO:0000256" key="2">
    <source>
        <dbReference type="ARBA" id="ARBA00006333"/>
    </source>
</evidence>
<dbReference type="Pfam" id="PF19086">
    <property type="entry name" value="Terpene_syn_C_2"/>
    <property type="match status" value="1"/>
</dbReference>
<evidence type="ECO:0000256" key="1">
    <source>
        <dbReference type="ARBA" id="ARBA00001946"/>
    </source>
</evidence>
<dbReference type="Proteomes" id="UP000807342">
    <property type="component" value="Unassembled WGS sequence"/>
</dbReference>
<dbReference type="EC" id="4.2.3.-" evidence="6"/>
<dbReference type="InterPro" id="IPR034686">
    <property type="entry name" value="Terpene_cyclase-like_2"/>
</dbReference>
<dbReference type="EMBL" id="MU151301">
    <property type="protein sequence ID" value="KAF9445438.1"/>
    <property type="molecule type" value="Genomic_DNA"/>
</dbReference>
<evidence type="ECO:0000256" key="3">
    <source>
        <dbReference type="ARBA" id="ARBA00022723"/>
    </source>
</evidence>
<name>A0A9P5X6L5_9AGAR</name>
<accession>A0A9P5X6L5</accession>
<evidence type="ECO:0000313" key="7">
    <source>
        <dbReference type="EMBL" id="KAF9445438.1"/>
    </source>
</evidence>
<dbReference type="SFLD" id="SFLDG01020">
    <property type="entry name" value="Terpene_Cyclase_Like_2"/>
    <property type="match status" value="1"/>
</dbReference>
<dbReference type="Gene3D" id="1.10.600.10">
    <property type="entry name" value="Farnesyl Diphosphate Synthase"/>
    <property type="match status" value="1"/>
</dbReference>
<keyword evidence="8" id="KW-1185">Reference proteome</keyword>
<reference evidence="7" key="1">
    <citation type="submission" date="2020-11" db="EMBL/GenBank/DDBJ databases">
        <authorList>
            <consortium name="DOE Joint Genome Institute"/>
            <person name="Ahrendt S."/>
            <person name="Riley R."/>
            <person name="Andreopoulos W."/>
            <person name="Labutti K."/>
            <person name="Pangilinan J."/>
            <person name="Ruiz-Duenas F.J."/>
            <person name="Barrasa J.M."/>
            <person name="Sanchez-Garcia M."/>
            <person name="Camarero S."/>
            <person name="Miyauchi S."/>
            <person name="Serrano A."/>
            <person name="Linde D."/>
            <person name="Babiker R."/>
            <person name="Drula E."/>
            <person name="Ayuso-Fernandez I."/>
            <person name="Pacheco R."/>
            <person name="Padilla G."/>
            <person name="Ferreira P."/>
            <person name="Barriuso J."/>
            <person name="Kellner H."/>
            <person name="Castanera R."/>
            <person name="Alfaro M."/>
            <person name="Ramirez L."/>
            <person name="Pisabarro A.G."/>
            <person name="Kuo A."/>
            <person name="Tritt A."/>
            <person name="Lipzen A."/>
            <person name="He G."/>
            <person name="Yan M."/>
            <person name="Ng V."/>
            <person name="Cullen D."/>
            <person name="Martin F."/>
            <person name="Rosso M.-N."/>
            <person name="Henrissat B."/>
            <person name="Hibbett D."/>
            <person name="Martinez A.T."/>
            <person name="Grigoriev I.V."/>
        </authorList>
    </citation>
    <scope>NUCLEOTIDE SEQUENCE</scope>
    <source>
        <strain evidence="7">MF-IS2</strain>
    </source>
</reference>
<sequence length="360" mass="40705">MVQNTTSDTRKPITFFLPDFLAAWPYERLVHPSLGSVDVESASWVNDHHLFNEKAQKSFDASLFGLLGCLIFPLNSRNFCRVGCDLANAYFVIDEYNDVADPEVAGQVCDTVMDVLRNPYKERKSGDKLGAFMQGFWQRALALTTPGSACINHFVHGFDLYMKSMIVEAEDRETKRVRPVEDYLQLRRETFGAEATISLLGFGLELPEEVLSHPVIKSMTLAAMDLLCITNDMHSYPVELARGIAFHNIVTSIIHEHKLDVPGAMAWLERFGKHQVETFLDGIEELPSWGPEIDANVLRYIESIGYLVRGADAWSYESERYWGKKGLEIQITRLVTLSPEAEESQEGFLTKEELRVAMDA</sequence>
<gene>
    <name evidence="7" type="ORF">P691DRAFT_734973</name>
</gene>
<organism evidence="7 8">
    <name type="scientific">Macrolepiota fuliginosa MF-IS2</name>
    <dbReference type="NCBI Taxonomy" id="1400762"/>
    <lineage>
        <taxon>Eukaryota</taxon>
        <taxon>Fungi</taxon>
        <taxon>Dikarya</taxon>
        <taxon>Basidiomycota</taxon>
        <taxon>Agaricomycotina</taxon>
        <taxon>Agaricomycetes</taxon>
        <taxon>Agaricomycetidae</taxon>
        <taxon>Agaricales</taxon>
        <taxon>Agaricineae</taxon>
        <taxon>Agaricaceae</taxon>
        <taxon>Macrolepiota</taxon>
    </lineage>
</organism>
<proteinExistence type="inferred from homology"/>
<dbReference type="PANTHER" id="PTHR35201">
    <property type="entry name" value="TERPENE SYNTHASE"/>
    <property type="match status" value="1"/>
</dbReference>
<keyword evidence="3 6" id="KW-0479">Metal-binding</keyword>
<protein>
    <recommendedName>
        <fullName evidence="6">Terpene synthase</fullName>
        <ecNumber evidence="6">4.2.3.-</ecNumber>
    </recommendedName>
</protein>
<dbReference type="GO" id="GO:0010333">
    <property type="term" value="F:terpene synthase activity"/>
    <property type="evidence" value="ECO:0007669"/>
    <property type="project" value="InterPro"/>
</dbReference>
<dbReference type="GO" id="GO:0008299">
    <property type="term" value="P:isoprenoid biosynthetic process"/>
    <property type="evidence" value="ECO:0007669"/>
    <property type="project" value="UniProtKB-ARBA"/>
</dbReference>
<dbReference type="SUPFAM" id="SSF48576">
    <property type="entry name" value="Terpenoid synthases"/>
    <property type="match status" value="1"/>
</dbReference>
<dbReference type="InterPro" id="IPR008949">
    <property type="entry name" value="Isoprenoid_synthase_dom_sf"/>
</dbReference>
<dbReference type="OrthoDB" id="6486656at2759"/>
<dbReference type="AlphaFoldDB" id="A0A9P5X6L5"/>
<dbReference type="SFLD" id="SFLDS00005">
    <property type="entry name" value="Isoprenoid_Synthase_Type_I"/>
    <property type="match status" value="1"/>
</dbReference>
<comment type="cofactor">
    <cofactor evidence="1 6">
        <name>Mg(2+)</name>
        <dbReference type="ChEBI" id="CHEBI:18420"/>
    </cofactor>
</comment>
<evidence type="ECO:0000313" key="8">
    <source>
        <dbReference type="Proteomes" id="UP000807342"/>
    </source>
</evidence>
<keyword evidence="4 6" id="KW-0460">Magnesium</keyword>
<comment type="similarity">
    <text evidence="2 6">Belongs to the terpene synthase family.</text>
</comment>
<dbReference type="GO" id="GO:0046872">
    <property type="term" value="F:metal ion binding"/>
    <property type="evidence" value="ECO:0007669"/>
    <property type="project" value="UniProtKB-KW"/>
</dbReference>
<evidence type="ECO:0000256" key="5">
    <source>
        <dbReference type="ARBA" id="ARBA00023239"/>
    </source>
</evidence>
<comment type="caution">
    <text evidence="7">The sequence shown here is derived from an EMBL/GenBank/DDBJ whole genome shotgun (WGS) entry which is preliminary data.</text>
</comment>
<evidence type="ECO:0000256" key="4">
    <source>
        <dbReference type="ARBA" id="ARBA00022842"/>
    </source>
</evidence>
<keyword evidence="5 6" id="KW-0456">Lyase</keyword>
<evidence type="ECO:0000256" key="6">
    <source>
        <dbReference type="RuleBase" id="RU366034"/>
    </source>
</evidence>
<dbReference type="PANTHER" id="PTHR35201:SF4">
    <property type="entry name" value="BETA-PINACENE SYNTHASE-RELATED"/>
    <property type="match status" value="1"/>
</dbReference>